<reference evidence="2 3" key="1">
    <citation type="submission" date="2020-04" db="EMBL/GenBank/DDBJ databases">
        <title>Novel Paenibacillus strain UniB2 isolated from commercial digestive syrup.</title>
        <authorList>
            <person name="Thorat V."/>
            <person name="Kirdat K."/>
            <person name="Tiwarekar B."/>
            <person name="Yadav A."/>
        </authorList>
    </citation>
    <scope>NUCLEOTIDE SEQUENCE [LARGE SCALE GENOMIC DNA]</scope>
    <source>
        <strain evidence="2 3">UniB2</strain>
    </source>
</reference>
<evidence type="ECO:0000313" key="3">
    <source>
        <dbReference type="Proteomes" id="UP000502136"/>
    </source>
</evidence>
<dbReference type="Gene3D" id="3.30.1920.20">
    <property type="match status" value="1"/>
</dbReference>
<proteinExistence type="predicted"/>
<feature type="domain" description="Chitinase A N-terminal" evidence="1">
    <location>
        <begin position="203"/>
        <end position="279"/>
    </location>
</feature>
<dbReference type="AlphaFoldDB" id="A0A6H2H3H3"/>
<dbReference type="Gene3D" id="2.60.40.10">
    <property type="entry name" value="Immunoglobulins"/>
    <property type="match status" value="3"/>
</dbReference>
<gene>
    <name evidence="2" type="ORF">HGI30_03625</name>
</gene>
<evidence type="ECO:0000259" key="1">
    <source>
        <dbReference type="Pfam" id="PF08329"/>
    </source>
</evidence>
<dbReference type="InterPro" id="IPR058094">
    <property type="entry name" value="Ig-like_OmpL47-like"/>
</dbReference>
<dbReference type="NCBIfam" id="NF047446">
    <property type="entry name" value="barrel_OmpL47"/>
    <property type="match status" value="1"/>
</dbReference>
<dbReference type="Pfam" id="PF08329">
    <property type="entry name" value="ChitinaseA_N"/>
    <property type="match status" value="2"/>
</dbReference>
<accession>A0A6H2H3H3</accession>
<dbReference type="InterPro" id="IPR013783">
    <property type="entry name" value="Ig-like_fold"/>
</dbReference>
<sequence length="371" mass="38890">MTVLALSSEPNAAGWHREPVEFSLAATDDRAGELATWYALGGAEPIRYTGPAAVEAEGETTIRYGSVDAAGNREPAKTAVVRLDRTVPAVQLTQSGGPVTDAAFTDALRFELAASDAVSGIASSELLLDGQPIESGSSRLGADLGLGSHTIRYVVTDRAGNVAEQTTAFQVRAQAGGASGAPGVPVLSDDSGHKNGLRDGSYAVTMNLWWGNNGSIFRLYENGTLVRTEVLADRTPSAQSVRTEFSGKKNGVYIYTAELVNPHGAVKSAQLSVSVTDANPGKPALSHNNWDGDGGYRLTANLWWGTNATEYRLYENGVLVDAQALSAATPNAQAAFTDIAGRAPGVYRYRVELANAAGVTSSDTIEVVVSR</sequence>
<feature type="domain" description="Chitinase A N-terminal" evidence="1">
    <location>
        <begin position="298"/>
        <end position="370"/>
    </location>
</feature>
<keyword evidence="3" id="KW-1185">Reference proteome</keyword>
<dbReference type="SUPFAM" id="SSF81296">
    <property type="entry name" value="E set domains"/>
    <property type="match status" value="2"/>
</dbReference>
<dbReference type="EMBL" id="CP051428">
    <property type="protein sequence ID" value="QJC54175.1"/>
    <property type="molecule type" value="Genomic_DNA"/>
</dbReference>
<dbReference type="GO" id="GO:0006032">
    <property type="term" value="P:chitin catabolic process"/>
    <property type="evidence" value="ECO:0007669"/>
    <property type="project" value="InterPro"/>
</dbReference>
<name>A0A6H2H3H3_9BACL</name>
<dbReference type="InterPro" id="IPR014756">
    <property type="entry name" value="Ig_E-set"/>
</dbReference>
<dbReference type="GO" id="GO:0004568">
    <property type="term" value="F:chitinase activity"/>
    <property type="evidence" value="ECO:0007669"/>
    <property type="project" value="InterPro"/>
</dbReference>
<dbReference type="Proteomes" id="UP000502136">
    <property type="component" value="Chromosome"/>
</dbReference>
<evidence type="ECO:0000313" key="2">
    <source>
        <dbReference type="EMBL" id="QJC54175.1"/>
    </source>
</evidence>
<dbReference type="InterPro" id="IPR013540">
    <property type="entry name" value="ChitinaseA_N"/>
</dbReference>
<organism evidence="2 3">
    <name type="scientific">Paenibacillus albicereus</name>
    <dbReference type="NCBI Taxonomy" id="2726185"/>
    <lineage>
        <taxon>Bacteria</taxon>
        <taxon>Bacillati</taxon>
        <taxon>Bacillota</taxon>
        <taxon>Bacilli</taxon>
        <taxon>Bacillales</taxon>
        <taxon>Paenibacillaceae</taxon>
        <taxon>Paenibacillus</taxon>
    </lineage>
</organism>
<dbReference type="KEGG" id="palr:HGI30_03625"/>
<protein>
    <recommendedName>
        <fullName evidence="1">Chitinase A N-terminal domain-containing protein</fullName>
    </recommendedName>
</protein>